<dbReference type="InterPro" id="IPR017439">
    <property type="entry name" value="Amidohydrolase"/>
</dbReference>
<dbReference type="CDD" id="cd05672">
    <property type="entry name" value="M20_ACY1L2-like"/>
    <property type="match status" value="1"/>
</dbReference>
<gene>
    <name evidence="4" type="ORF">GNLVRS02_ARAD1B12056g</name>
</gene>
<evidence type="ECO:0000259" key="3">
    <source>
        <dbReference type="Pfam" id="PF07687"/>
    </source>
</evidence>
<protein>
    <recommendedName>
        <fullName evidence="2">Peptidase M20 domain-containing protein 2</fullName>
    </recommendedName>
</protein>
<dbReference type="SUPFAM" id="SSF55031">
    <property type="entry name" value="Bacterial exopeptidase dimerisation domain"/>
    <property type="match status" value="1"/>
</dbReference>
<dbReference type="Gene3D" id="3.30.70.360">
    <property type="match status" value="1"/>
</dbReference>
<evidence type="ECO:0000313" key="4">
    <source>
        <dbReference type="EMBL" id="CDP36398.1"/>
    </source>
</evidence>
<proteinExistence type="inferred from homology"/>
<comment type="similarity">
    <text evidence="1 2">Belongs to the peptidase M20A family.</text>
</comment>
<dbReference type="PANTHER" id="PTHR30575">
    <property type="entry name" value="PEPTIDASE M20"/>
    <property type="match status" value="1"/>
</dbReference>
<dbReference type="EMBL" id="HG937692">
    <property type="protein sequence ID" value="CDP36398.1"/>
    <property type="molecule type" value="Genomic_DNA"/>
</dbReference>
<reference evidence="4" key="1">
    <citation type="submission" date="2014-02" db="EMBL/GenBank/DDBJ databases">
        <authorList>
            <person name="Genoscope - CEA"/>
        </authorList>
    </citation>
    <scope>NUCLEOTIDE SEQUENCE</scope>
    <source>
        <strain evidence="4">LS3</strain>
    </source>
</reference>
<dbReference type="FunFam" id="3.30.70.360:FF:000004">
    <property type="entry name" value="Peptidase M20 domain-containing protein 2"/>
    <property type="match status" value="1"/>
</dbReference>
<dbReference type="InterPro" id="IPR036264">
    <property type="entry name" value="Bact_exopeptidase_dim_dom"/>
</dbReference>
<dbReference type="InterPro" id="IPR052030">
    <property type="entry name" value="Peptidase_M20/M20A_hydrolases"/>
</dbReference>
<evidence type="ECO:0000256" key="1">
    <source>
        <dbReference type="ARBA" id="ARBA00006247"/>
    </source>
</evidence>
<dbReference type="AlphaFoldDB" id="A0A060T602"/>
<reference evidence="4" key="2">
    <citation type="submission" date="2014-06" db="EMBL/GenBank/DDBJ databases">
        <title>The complete genome of Blastobotrys (Arxula) adeninivorans LS3 - a yeast of biotechnological interest.</title>
        <authorList>
            <person name="Kunze G."/>
            <person name="Gaillardin C."/>
            <person name="Czernicka M."/>
            <person name="Durrens P."/>
            <person name="Martin T."/>
            <person name="Boer E."/>
            <person name="Gabaldon T."/>
            <person name="Cruz J."/>
            <person name="Talla E."/>
            <person name="Marck C."/>
            <person name="Goffeau A."/>
            <person name="Barbe V."/>
            <person name="Baret P."/>
            <person name="Baronian K."/>
            <person name="Beier S."/>
            <person name="Bleykasten C."/>
            <person name="Bode R."/>
            <person name="Casaregola S."/>
            <person name="Despons L."/>
            <person name="Fairhead C."/>
            <person name="Giersberg M."/>
            <person name="Gierski P."/>
            <person name="Hahnel U."/>
            <person name="Hartmann A."/>
            <person name="Jankowska D."/>
            <person name="Jubin C."/>
            <person name="Jung P."/>
            <person name="Lafontaine I."/>
            <person name="Leh-Louis V."/>
            <person name="Lemaire M."/>
            <person name="Marcet-Houben M."/>
            <person name="Mascher M."/>
            <person name="Morel G."/>
            <person name="Richard G.-F."/>
            <person name="Riechen J."/>
            <person name="Sacerdot C."/>
            <person name="Sarkar A."/>
            <person name="Savel G."/>
            <person name="Schacherer J."/>
            <person name="Sherman D."/>
            <person name="Straub M.-L."/>
            <person name="Stein N."/>
            <person name="Thierry A."/>
            <person name="Trautwein-Schult A."/>
            <person name="Westhof E."/>
            <person name="Worch S."/>
            <person name="Dujon B."/>
            <person name="Souciet J.-L."/>
            <person name="Wincker P."/>
            <person name="Scholz U."/>
            <person name="Neuveglise N."/>
        </authorList>
    </citation>
    <scope>NUCLEOTIDE SEQUENCE</scope>
    <source>
        <strain evidence="4">LS3</strain>
    </source>
</reference>
<dbReference type="PIRSF" id="PIRSF037226">
    <property type="entry name" value="Amidohydrolase_ACY1L2_prd"/>
    <property type="match status" value="1"/>
</dbReference>
<dbReference type="InterPro" id="IPR017144">
    <property type="entry name" value="Xaa-Arg_dipeptidase"/>
</dbReference>
<dbReference type="SUPFAM" id="SSF53187">
    <property type="entry name" value="Zn-dependent exopeptidases"/>
    <property type="match status" value="1"/>
</dbReference>
<evidence type="ECO:0000256" key="2">
    <source>
        <dbReference type="PIRNR" id="PIRNR037226"/>
    </source>
</evidence>
<feature type="domain" description="Peptidase M20 dimerisation" evidence="3">
    <location>
        <begin position="168"/>
        <end position="266"/>
    </location>
</feature>
<accession>A0A060T602</accession>
<dbReference type="NCBIfam" id="TIGR01891">
    <property type="entry name" value="amidohydrolases"/>
    <property type="match status" value="1"/>
</dbReference>
<dbReference type="PhylomeDB" id="A0A060T602"/>
<dbReference type="GO" id="GO:0016805">
    <property type="term" value="F:dipeptidase activity"/>
    <property type="evidence" value="ECO:0007669"/>
    <property type="project" value="InterPro"/>
</dbReference>
<dbReference type="Pfam" id="PF07687">
    <property type="entry name" value="M20_dimer"/>
    <property type="match status" value="1"/>
</dbReference>
<name>A0A060T602_BLAAD</name>
<sequence length="397" mass="42883">MTIDVKQAVDEQIAKLNDRIHKVNKAIHQNPELAYQEFKAHDTLCDFLEECGFKVTRHAYGLETAFEALYGEGGRLININCEYDALPLGHACGHNLISTAGITAFLALTHVLKQTGTPGRVQILGTPAEEHGGGKIKLIEAGAYKGVDASFMAHAIGEQTGTNSANMKGSACGHLSFTFKGKPAHAGANPWDGINALDAFVAFYNNVSLLRQQCTPDARMHGCLIEGPKVPNIIPEHAKVNFNVRANNISKLNKLIDRVIKCAEAASLATGCKLEVDNPTPYYDMITSDSLDDQYLSNLKKYGLDGVRHMETGGSTDQGNVSYEVPNIHAMFLIPGSKGNPHQEAFVVDAGTEAGHNAAVTVGKSLALTAYDVLTDDKLYSHIHSEWKANLKQATSN</sequence>
<dbReference type="InterPro" id="IPR011650">
    <property type="entry name" value="Peptidase_M20_dimer"/>
</dbReference>
<dbReference type="InterPro" id="IPR002933">
    <property type="entry name" value="Peptidase_M20"/>
</dbReference>
<dbReference type="PANTHER" id="PTHR30575:SF8">
    <property type="entry name" value="PEPTIDASE M20 DOMAIN-CONTAINING PROTEIN 2"/>
    <property type="match status" value="1"/>
</dbReference>
<dbReference type="Gene3D" id="3.40.630.10">
    <property type="entry name" value="Zn peptidases"/>
    <property type="match status" value="1"/>
</dbReference>
<organism evidence="4">
    <name type="scientific">Blastobotrys adeninivorans</name>
    <name type="common">Yeast</name>
    <name type="synonym">Arxula adeninivorans</name>
    <dbReference type="NCBI Taxonomy" id="409370"/>
    <lineage>
        <taxon>Eukaryota</taxon>
        <taxon>Fungi</taxon>
        <taxon>Dikarya</taxon>
        <taxon>Ascomycota</taxon>
        <taxon>Saccharomycotina</taxon>
        <taxon>Dipodascomycetes</taxon>
        <taxon>Dipodascales</taxon>
        <taxon>Trichomonascaceae</taxon>
        <taxon>Blastobotrys</taxon>
    </lineage>
</organism>
<dbReference type="Pfam" id="PF01546">
    <property type="entry name" value="Peptidase_M20"/>
    <property type="match status" value="1"/>
</dbReference>